<organism evidence="1 2">
    <name type="scientific">Ancylostoma ceylanicum</name>
    <dbReference type="NCBI Taxonomy" id="53326"/>
    <lineage>
        <taxon>Eukaryota</taxon>
        <taxon>Metazoa</taxon>
        <taxon>Ecdysozoa</taxon>
        <taxon>Nematoda</taxon>
        <taxon>Chromadorea</taxon>
        <taxon>Rhabditida</taxon>
        <taxon>Rhabditina</taxon>
        <taxon>Rhabditomorpha</taxon>
        <taxon>Strongyloidea</taxon>
        <taxon>Ancylostomatidae</taxon>
        <taxon>Ancylostomatinae</taxon>
        <taxon>Ancylostoma</taxon>
    </lineage>
</organism>
<comment type="caution">
    <text evidence="1">The sequence shown here is derived from an EMBL/GenBank/DDBJ whole genome shotgun (WGS) entry which is preliminary data.</text>
</comment>
<dbReference type="Proteomes" id="UP000024635">
    <property type="component" value="Unassembled WGS sequence"/>
</dbReference>
<evidence type="ECO:0000313" key="2">
    <source>
        <dbReference type="Proteomes" id="UP000024635"/>
    </source>
</evidence>
<sequence>MLALCCRRTLGEFCRAAKMVRGIPCRRSLGELAAAKYYRGFYSLDASRRILCLSIGRGNAVRAGASSLRQMPQGDPCTLFPRRVILRARTAGCGKECSGAFFAAAATRQISCCMHFGRFSCLIFVFSK</sequence>
<dbReference type="EMBL" id="JARK01000690">
    <property type="protein sequence ID" value="EYC35272.1"/>
    <property type="molecule type" value="Genomic_DNA"/>
</dbReference>
<gene>
    <name evidence="1" type="primary">Acey_s1090.g3585</name>
    <name evidence="1" type="ORF">Y032_1090g3585</name>
</gene>
<reference evidence="2" key="1">
    <citation type="journal article" date="2015" name="Nat. Genet.">
        <title>The genome and transcriptome of the zoonotic hookworm Ancylostoma ceylanicum identify infection-specific gene families.</title>
        <authorList>
            <person name="Schwarz E.M."/>
            <person name="Hu Y."/>
            <person name="Antoshechkin I."/>
            <person name="Miller M.M."/>
            <person name="Sternberg P.W."/>
            <person name="Aroian R.V."/>
        </authorList>
    </citation>
    <scope>NUCLEOTIDE SEQUENCE</scope>
    <source>
        <strain evidence="2">HY135</strain>
    </source>
</reference>
<keyword evidence="2" id="KW-1185">Reference proteome</keyword>
<proteinExistence type="predicted"/>
<evidence type="ECO:0000313" key="1">
    <source>
        <dbReference type="EMBL" id="EYC35272.1"/>
    </source>
</evidence>
<accession>A0A016W7I7</accession>
<name>A0A016W7I7_9BILA</name>
<dbReference type="AlphaFoldDB" id="A0A016W7I7"/>
<protein>
    <submittedName>
        <fullName evidence="1">Uncharacterized protein</fullName>
    </submittedName>
</protein>